<dbReference type="EMBL" id="JACHMF010000001">
    <property type="protein sequence ID" value="MBB4697532.1"/>
    <property type="molecule type" value="Genomic_DNA"/>
</dbReference>
<evidence type="ECO:0000256" key="1">
    <source>
        <dbReference type="HAMAP-Rule" id="MF_00336"/>
    </source>
</evidence>
<protein>
    <recommendedName>
        <fullName evidence="1">ATP-dependent dethiobiotin synthetase BioD</fullName>
        <ecNumber evidence="1">6.3.3.3</ecNumber>
    </recommendedName>
    <alternativeName>
        <fullName evidence="1">DTB synthetase</fullName>
        <shortName evidence="1">DTBS</shortName>
    </alternativeName>
    <alternativeName>
        <fullName evidence="1">Dethiobiotin synthase</fullName>
    </alternativeName>
</protein>
<evidence type="ECO:0000313" key="4">
    <source>
        <dbReference type="Proteomes" id="UP000542742"/>
    </source>
</evidence>
<feature type="region of interest" description="Disordered" evidence="2">
    <location>
        <begin position="50"/>
        <end position="335"/>
    </location>
</feature>
<comment type="pathway">
    <text evidence="1">Cofactor biosynthesis; biotin biosynthesis; biotin from 7,8-diaminononanoate: step 1/2.</text>
</comment>
<dbReference type="Proteomes" id="UP000542742">
    <property type="component" value="Unassembled WGS sequence"/>
</dbReference>
<evidence type="ECO:0000256" key="2">
    <source>
        <dbReference type="SAM" id="MobiDB-lite"/>
    </source>
</evidence>
<dbReference type="InterPro" id="IPR027417">
    <property type="entry name" value="P-loop_NTPase"/>
</dbReference>
<comment type="caution">
    <text evidence="3">The sequence shown here is derived from an EMBL/GenBank/DDBJ whole genome shotgun (WGS) entry which is preliminary data.</text>
</comment>
<dbReference type="InterPro" id="IPR004472">
    <property type="entry name" value="DTB_synth_BioD"/>
</dbReference>
<feature type="binding site" evidence="1">
    <location>
        <position position="412"/>
    </location>
    <ligand>
        <name>substrate</name>
    </ligand>
</feature>
<keyword evidence="4" id="KW-1185">Reference proteome</keyword>
<gene>
    <name evidence="1" type="primary">bioD</name>
    <name evidence="3" type="ORF">BKA14_007680</name>
</gene>
<feature type="binding site" evidence="1">
    <location>
        <position position="423"/>
    </location>
    <ligand>
        <name>Mg(2+)</name>
        <dbReference type="ChEBI" id="CHEBI:18420"/>
    </ligand>
</feature>
<dbReference type="NCBIfam" id="TIGR00347">
    <property type="entry name" value="bioD"/>
    <property type="match status" value="1"/>
</dbReference>
<organism evidence="3 4">
    <name type="scientific">Paractinoplanes abujensis</name>
    <dbReference type="NCBI Taxonomy" id="882441"/>
    <lineage>
        <taxon>Bacteria</taxon>
        <taxon>Bacillati</taxon>
        <taxon>Actinomycetota</taxon>
        <taxon>Actinomycetes</taxon>
        <taxon>Micromonosporales</taxon>
        <taxon>Micromonosporaceae</taxon>
        <taxon>Paractinoplanes</taxon>
    </lineage>
</organism>
<feature type="binding site" evidence="1">
    <location>
        <begin position="383"/>
        <end position="388"/>
    </location>
    <ligand>
        <name>ATP</name>
        <dbReference type="ChEBI" id="CHEBI:30616"/>
    </ligand>
</feature>
<keyword evidence="1" id="KW-0460">Magnesium</keyword>
<dbReference type="CDD" id="cd03109">
    <property type="entry name" value="DTBS"/>
    <property type="match status" value="1"/>
</dbReference>
<keyword evidence="1" id="KW-0963">Cytoplasm</keyword>
<comment type="subcellular location">
    <subcellularLocation>
        <location evidence="1">Cytoplasm</location>
    </subcellularLocation>
</comment>
<dbReference type="PANTHER" id="PTHR43210">
    <property type="entry name" value="DETHIOBIOTIN SYNTHETASE"/>
    <property type="match status" value="1"/>
</dbReference>
<feature type="binding site" evidence="1">
    <location>
        <position position="480"/>
    </location>
    <ligand>
        <name>Mg(2+)</name>
        <dbReference type="ChEBI" id="CHEBI:18420"/>
    </ligand>
</feature>
<keyword evidence="1" id="KW-0093">Biotin biosynthesis</keyword>
<dbReference type="GO" id="GO:0004141">
    <property type="term" value="F:dethiobiotin synthase activity"/>
    <property type="evidence" value="ECO:0007669"/>
    <property type="project" value="UniProtKB-UniRule"/>
</dbReference>
<dbReference type="EC" id="6.3.3.3" evidence="1"/>
<evidence type="ECO:0000313" key="3">
    <source>
        <dbReference type="EMBL" id="MBB4697532.1"/>
    </source>
</evidence>
<dbReference type="GO" id="GO:0000287">
    <property type="term" value="F:magnesium ion binding"/>
    <property type="evidence" value="ECO:0007669"/>
    <property type="project" value="UniProtKB-UniRule"/>
</dbReference>
<sequence length="612" mass="59770">MTPSSPTSVDLTALLTRLPGADVVLTAQGSAFRLPARTVDPEHILAPVGLESLTTPEAVPTPLPAQRGARTTPSAGADPATSGRTTEPAAAGTPPSAADTSPPSADTSPPSAAGTPPPSATGTPPASATGTPPPSATGTPPASATGTPPDAAGTDRPAAATTVRPGPSDTAPPVEPEPVAPVSPAPGLPAPVSPAPVSPAPISPAPISPAPISPAPISPAPISPAPISPAPISPGPAKPAPVSPAPVSPAPGVPAPGVPAPEVPSTPEPPLPAPISPAPSPGHPLPDVPVPVSPAPGVPTPGTPAPGVPTPGTPAPGVPTPGTPAPGTPAPGTSAPGIDDLPGAEAIGAEVSAELAAQAQPSPRRPANGEWRGIVLVTGTDTEVGKTIVTAAVAAAAQASGLRVAVIKPGQTGINTGAPTDIDVITRLAAPDTAKTLAEYPEPMAPLAAATVAEMPPLELYEVVDAIRAEADKHDLVLVEGAGGLLVPMGVRPSGESWTVADLATTLGLSTIVVARAGLGTLNHTALTLEALARRGVPAGVVIGAWPADPDLVHWANLSELVPHLIGALPEGAGSMDPGVFRRSAPGWLTPGLYGDLENWRVWAEESGDGHH</sequence>
<accession>A0A7W7CZH2</accession>
<proteinExistence type="inferred from homology"/>
<feature type="binding site" evidence="1">
    <location>
        <position position="423"/>
    </location>
    <ligand>
        <name>ATP</name>
        <dbReference type="ChEBI" id="CHEBI:30616"/>
    </ligand>
</feature>
<keyword evidence="1" id="KW-0547">Nucleotide-binding</keyword>
<feature type="active site" evidence="1">
    <location>
        <position position="408"/>
    </location>
</feature>
<dbReference type="Gene3D" id="3.40.50.300">
    <property type="entry name" value="P-loop containing nucleotide triphosphate hydrolases"/>
    <property type="match status" value="1"/>
</dbReference>
<dbReference type="AlphaFoldDB" id="A0A7W7CZH2"/>
<feature type="compositionally biased region" description="Low complexity" evidence="2">
    <location>
        <begin position="88"/>
        <end position="155"/>
    </location>
</feature>
<dbReference type="GO" id="GO:0005829">
    <property type="term" value="C:cytosol"/>
    <property type="evidence" value="ECO:0007669"/>
    <property type="project" value="TreeGrafter"/>
</dbReference>
<keyword evidence="1" id="KW-0067">ATP-binding</keyword>
<dbReference type="GO" id="GO:0005524">
    <property type="term" value="F:ATP binding"/>
    <property type="evidence" value="ECO:0007669"/>
    <property type="project" value="UniProtKB-UniRule"/>
</dbReference>
<feature type="binding site" evidence="1">
    <location>
        <begin position="570"/>
        <end position="572"/>
    </location>
    <ligand>
        <name>ATP</name>
        <dbReference type="ChEBI" id="CHEBI:30616"/>
    </ligand>
</feature>
<dbReference type="PANTHER" id="PTHR43210:SF5">
    <property type="entry name" value="DETHIOBIOTIN SYNTHETASE"/>
    <property type="match status" value="1"/>
</dbReference>
<feature type="compositionally biased region" description="Pro residues" evidence="2">
    <location>
        <begin position="173"/>
        <end position="329"/>
    </location>
</feature>
<dbReference type="GO" id="GO:0009102">
    <property type="term" value="P:biotin biosynthetic process"/>
    <property type="evidence" value="ECO:0007669"/>
    <property type="project" value="UniProtKB-UniRule"/>
</dbReference>
<reference evidence="3 4" key="1">
    <citation type="submission" date="2020-08" db="EMBL/GenBank/DDBJ databases">
        <title>Sequencing the genomes of 1000 actinobacteria strains.</title>
        <authorList>
            <person name="Klenk H.-P."/>
        </authorList>
    </citation>
    <scope>NUCLEOTIDE SEQUENCE [LARGE SCALE GENOMIC DNA]</scope>
    <source>
        <strain evidence="3 4">DSM 45518</strain>
    </source>
</reference>
<comment type="catalytic activity">
    <reaction evidence="1">
        <text>(7R,8S)-7,8-diammoniononanoate + CO2 + ATP = (4R,5S)-dethiobiotin + ADP + phosphate + 3 H(+)</text>
        <dbReference type="Rhea" id="RHEA:15805"/>
        <dbReference type="ChEBI" id="CHEBI:15378"/>
        <dbReference type="ChEBI" id="CHEBI:16526"/>
        <dbReference type="ChEBI" id="CHEBI:30616"/>
        <dbReference type="ChEBI" id="CHEBI:43474"/>
        <dbReference type="ChEBI" id="CHEBI:149469"/>
        <dbReference type="ChEBI" id="CHEBI:149473"/>
        <dbReference type="ChEBI" id="CHEBI:456216"/>
        <dbReference type="EC" id="6.3.3.3"/>
    </reaction>
</comment>
<comment type="function">
    <text evidence="1">Catalyzes a mechanistically unusual reaction, the ATP-dependent insertion of CO2 between the N7 and N8 nitrogen atoms of 7,8-diaminopelargonic acid (DAPA, also called 7,8-diammoniononanoate) to form a ureido ring.</text>
</comment>
<dbReference type="Pfam" id="PF13500">
    <property type="entry name" value="AAA_26"/>
    <property type="match status" value="1"/>
</dbReference>
<keyword evidence="1 3" id="KW-0436">Ligase</keyword>
<dbReference type="SUPFAM" id="SSF52540">
    <property type="entry name" value="P-loop containing nucleoside triphosphate hydrolases"/>
    <property type="match status" value="1"/>
</dbReference>
<dbReference type="HAMAP" id="MF_00336">
    <property type="entry name" value="BioD"/>
    <property type="match status" value="1"/>
</dbReference>
<feature type="binding site" evidence="1">
    <location>
        <position position="387"/>
    </location>
    <ligand>
        <name>Mg(2+)</name>
        <dbReference type="ChEBI" id="CHEBI:18420"/>
    </ligand>
</feature>
<feature type="binding site" evidence="1">
    <location>
        <begin position="480"/>
        <end position="483"/>
    </location>
    <ligand>
        <name>ATP</name>
        <dbReference type="ChEBI" id="CHEBI:30616"/>
    </ligand>
</feature>
<name>A0A7W7CZH2_9ACTN</name>
<dbReference type="UniPathway" id="UPA00078">
    <property type="reaction ID" value="UER00161"/>
</dbReference>
<comment type="similarity">
    <text evidence="1">Belongs to the dethiobiotin synthetase family.</text>
</comment>
<comment type="subunit">
    <text evidence="1">Homodimer.</text>
</comment>
<comment type="caution">
    <text evidence="1">Lacks conserved residue(s) required for the propagation of feature annotation.</text>
</comment>
<comment type="cofactor">
    <cofactor evidence="1">
        <name>Mg(2+)</name>
        <dbReference type="ChEBI" id="CHEBI:18420"/>
    </cofactor>
</comment>
<keyword evidence="1" id="KW-0479">Metal-binding</keyword>